<dbReference type="EMBL" id="SNRW01000309">
    <property type="protein sequence ID" value="KAA6401947.1"/>
    <property type="molecule type" value="Genomic_DNA"/>
</dbReference>
<name>A0A5J4X3Q2_9EUKA</name>
<dbReference type="Proteomes" id="UP000324800">
    <property type="component" value="Unassembled WGS sequence"/>
</dbReference>
<evidence type="ECO:0000313" key="2">
    <source>
        <dbReference type="Proteomes" id="UP000324800"/>
    </source>
</evidence>
<reference evidence="1 2" key="1">
    <citation type="submission" date="2019-03" db="EMBL/GenBank/DDBJ databases">
        <title>Single cell metagenomics reveals metabolic interactions within the superorganism composed of flagellate Streblomastix strix and complex community of Bacteroidetes bacteria on its surface.</title>
        <authorList>
            <person name="Treitli S.C."/>
            <person name="Kolisko M."/>
            <person name="Husnik F."/>
            <person name="Keeling P."/>
            <person name="Hampl V."/>
        </authorList>
    </citation>
    <scope>NUCLEOTIDE SEQUENCE [LARGE SCALE GENOMIC DNA]</scope>
    <source>
        <strain evidence="1">ST1C</strain>
    </source>
</reference>
<sequence>MGRIDIRTTFPNILTSPVNLQSDENRFINLNVVLLKRIRIVGGVQNLIAETSLLTILNGKAALVFGFQAGDITDNKSKDDFEQKKLINTNNDFCSCSTPVYNNSQQIDTIYPYHFEVNEVRNVQDFLIGTIYSTITAVKTSQQTEPWFTTNASDTNTSLLQNEMIQIPFPKTNASSDKSVMASPAVQALDLQMKLLSFIVTPSPITSLSMNEVYGHQFNYIYDSTQKQTYQLPRQTIPLQSIMRVRYMLHPYYFGKQWIMRVAIAYAPCGIVVLDIRVQVKFSISVETEIKNLKRYCIFKPNNYHNYIKGEKYGNKKPLLNYIAIVEMLKKSTQHSITSVSQCLLGTEAGSNNIQQMEIKLKPPSLVPLLIASQKLTKMMQTLLDAGKILTQDEEELVFSHYAKQSNTSSLDEPILLFHTPGCFQTLIARGYAPSLLTSMQILDKNNIAVVADH</sequence>
<evidence type="ECO:0000313" key="1">
    <source>
        <dbReference type="EMBL" id="KAA6401947.1"/>
    </source>
</evidence>
<gene>
    <name evidence="1" type="ORF">EZS28_002536</name>
</gene>
<proteinExistence type="predicted"/>
<dbReference type="AlphaFoldDB" id="A0A5J4X3Q2"/>
<comment type="caution">
    <text evidence="1">The sequence shown here is derived from an EMBL/GenBank/DDBJ whole genome shotgun (WGS) entry which is preliminary data.</text>
</comment>
<protein>
    <submittedName>
        <fullName evidence="1">Uncharacterized protein</fullName>
    </submittedName>
</protein>
<accession>A0A5J4X3Q2</accession>
<organism evidence="1 2">
    <name type="scientific">Streblomastix strix</name>
    <dbReference type="NCBI Taxonomy" id="222440"/>
    <lineage>
        <taxon>Eukaryota</taxon>
        <taxon>Metamonada</taxon>
        <taxon>Preaxostyla</taxon>
        <taxon>Oxymonadida</taxon>
        <taxon>Streblomastigidae</taxon>
        <taxon>Streblomastix</taxon>
    </lineage>
</organism>
<feature type="non-terminal residue" evidence="1">
    <location>
        <position position="454"/>
    </location>
</feature>
<dbReference type="OrthoDB" id="10693105at2759"/>